<reference evidence="2 3" key="1">
    <citation type="submission" date="2016-05" db="EMBL/GenBank/DDBJ databases">
        <title>A degradative enzymes factory behind the ericoid mycorrhizal symbiosis.</title>
        <authorList>
            <consortium name="DOE Joint Genome Institute"/>
            <person name="Martino E."/>
            <person name="Morin E."/>
            <person name="Grelet G."/>
            <person name="Kuo A."/>
            <person name="Kohler A."/>
            <person name="Daghino S."/>
            <person name="Barry K."/>
            <person name="Choi C."/>
            <person name="Cichocki N."/>
            <person name="Clum A."/>
            <person name="Copeland A."/>
            <person name="Hainaut M."/>
            <person name="Haridas S."/>
            <person name="Labutti K."/>
            <person name="Lindquist E."/>
            <person name="Lipzen A."/>
            <person name="Khouja H.-R."/>
            <person name="Murat C."/>
            <person name="Ohm R."/>
            <person name="Olson A."/>
            <person name="Spatafora J."/>
            <person name="Veneault-Fourrey C."/>
            <person name="Henrissat B."/>
            <person name="Grigoriev I."/>
            <person name="Martin F."/>
            <person name="Perotto S."/>
        </authorList>
    </citation>
    <scope>NUCLEOTIDE SEQUENCE [LARGE SCALE GENOMIC DNA]</scope>
    <source>
        <strain evidence="2 3">UAMH 7357</strain>
    </source>
</reference>
<sequence length="357" mass="37982">MTSKIPTTMRAIALTKFCTPAEYDLGTLPMPKITKPDELLIRVRAASVNPVDVKLASSMGKMLGGKFPSKLGYDLAGEVVAIGNEVSTFKIGDEVYSRVATEHKGTLAEYCLSYVSTTALKPPSLSFAEAAAIPLAAQTALQSLDFGEEHVTGGLKGKVVYIPAGLSGTGSFAIQLAKNVFGAKSVVTSLSPGKVNLIGELMGESAPDVIVDYTKQKTLDVMGKGSVDFMFDTVGETIKGLSVVKRGGMIVSISLAPQGTDFKTKNPSLPIYIEYILNVVDWVLRTYTGWFGVSYKSLVLQGNSKDLERLSAWVEQGKLKPIVGSLVTLSDVEGVRKGCQQILDGKGGVGKFVVEID</sequence>
<dbReference type="PANTHER" id="PTHR11695:SF294">
    <property type="entry name" value="RETICULON-4-INTERACTING PROTEIN 1, MITOCHONDRIAL"/>
    <property type="match status" value="1"/>
</dbReference>
<dbReference type="Gene3D" id="3.90.180.10">
    <property type="entry name" value="Medium-chain alcohol dehydrogenases, catalytic domain"/>
    <property type="match status" value="1"/>
</dbReference>
<evidence type="ECO:0000259" key="1">
    <source>
        <dbReference type="SMART" id="SM00829"/>
    </source>
</evidence>
<keyword evidence="3" id="KW-1185">Reference proteome</keyword>
<accession>A0A2J6QFV4</accession>
<dbReference type="AlphaFoldDB" id="A0A2J6QFV4"/>
<dbReference type="EMBL" id="KZ613471">
    <property type="protein sequence ID" value="PMD25140.1"/>
    <property type="molecule type" value="Genomic_DNA"/>
</dbReference>
<organism evidence="2 3">
    <name type="scientific">Hyaloscypha hepaticicola</name>
    <dbReference type="NCBI Taxonomy" id="2082293"/>
    <lineage>
        <taxon>Eukaryota</taxon>
        <taxon>Fungi</taxon>
        <taxon>Dikarya</taxon>
        <taxon>Ascomycota</taxon>
        <taxon>Pezizomycotina</taxon>
        <taxon>Leotiomycetes</taxon>
        <taxon>Helotiales</taxon>
        <taxon>Hyaloscyphaceae</taxon>
        <taxon>Hyaloscypha</taxon>
    </lineage>
</organism>
<dbReference type="CDD" id="cd05289">
    <property type="entry name" value="MDR_like_2"/>
    <property type="match status" value="1"/>
</dbReference>
<feature type="domain" description="Enoyl reductase (ER)" evidence="1">
    <location>
        <begin position="26"/>
        <end position="354"/>
    </location>
</feature>
<gene>
    <name evidence="2" type="ORF">NA56DRAFT_620467</name>
</gene>
<dbReference type="OrthoDB" id="3509362at2759"/>
<evidence type="ECO:0000313" key="3">
    <source>
        <dbReference type="Proteomes" id="UP000235672"/>
    </source>
</evidence>
<dbReference type="InterPro" id="IPR050700">
    <property type="entry name" value="YIM1/Zinc_Alcohol_DH_Fams"/>
</dbReference>
<dbReference type="InterPro" id="IPR020843">
    <property type="entry name" value="ER"/>
</dbReference>
<dbReference type="InterPro" id="IPR013154">
    <property type="entry name" value="ADH-like_N"/>
</dbReference>
<dbReference type="PANTHER" id="PTHR11695">
    <property type="entry name" value="ALCOHOL DEHYDROGENASE RELATED"/>
    <property type="match status" value="1"/>
</dbReference>
<dbReference type="GO" id="GO:0016491">
    <property type="term" value="F:oxidoreductase activity"/>
    <property type="evidence" value="ECO:0007669"/>
    <property type="project" value="InterPro"/>
</dbReference>
<dbReference type="Proteomes" id="UP000235672">
    <property type="component" value="Unassembled WGS sequence"/>
</dbReference>
<dbReference type="SUPFAM" id="SSF50129">
    <property type="entry name" value="GroES-like"/>
    <property type="match status" value="1"/>
</dbReference>
<dbReference type="SUPFAM" id="SSF51735">
    <property type="entry name" value="NAD(P)-binding Rossmann-fold domains"/>
    <property type="match status" value="1"/>
</dbReference>
<protein>
    <submittedName>
        <fullName evidence="2">GroES-like protein</fullName>
    </submittedName>
</protein>
<dbReference type="InterPro" id="IPR036291">
    <property type="entry name" value="NAD(P)-bd_dom_sf"/>
</dbReference>
<dbReference type="SMART" id="SM00829">
    <property type="entry name" value="PKS_ER"/>
    <property type="match status" value="1"/>
</dbReference>
<dbReference type="InterPro" id="IPR011032">
    <property type="entry name" value="GroES-like_sf"/>
</dbReference>
<dbReference type="STRING" id="1745343.A0A2J6QFV4"/>
<proteinExistence type="predicted"/>
<dbReference type="Pfam" id="PF13602">
    <property type="entry name" value="ADH_zinc_N_2"/>
    <property type="match status" value="1"/>
</dbReference>
<name>A0A2J6QFV4_9HELO</name>
<dbReference type="GO" id="GO:0005739">
    <property type="term" value="C:mitochondrion"/>
    <property type="evidence" value="ECO:0007669"/>
    <property type="project" value="TreeGrafter"/>
</dbReference>
<dbReference type="Pfam" id="PF08240">
    <property type="entry name" value="ADH_N"/>
    <property type="match status" value="1"/>
</dbReference>
<dbReference type="Gene3D" id="3.40.50.720">
    <property type="entry name" value="NAD(P)-binding Rossmann-like Domain"/>
    <property type="match status" value="1"/>
</dbReference>
<evidence type="ECO:0000313" key="2">
    <source>
        <dbReference type="EMBL" id="PMD25140.1"/>
    </source>
</evidence>